<keyword evidence="3" id="KW-0237">DNA synthesis</keyword>
<evidence type="ECO:0000259" key="6">
    <source>
        <dbReference type="Pfam" id="PF12637"/>
    </source>
</evidence>
<dbReference type="InterPro" id="IPR024434">
    <property type="entry name" value="TSCPD_dom"/>
</dbReference>
<dbReference type="EC" id="1.17.4.1" evidence="2"/>
<accession>A0ABS2G534</accession>
<dbReference type="Proteomes" id="UP000728968">
    <property type="component" value="Unassembled WGS sequence"/>
</dbReference>
<evidence type="ECO:0000313" key="7">
    <source>
        <dbReference type="EMBL" id="MBM6876536.1"/>
    </source>
</evidence>
<comment type="similarity">
    <text evidence="1">Belongs to the ribonucleoside diphosphate reductase class-2 family.</text>
</comment>
<protein>
    <recommendedName>
        <fullName evidence="2">ribonucleoside-diphosphate reductase</fullName>
        <ecNumber evidence="2">1.17.4.1</ecNumber>
    </recommendedName>
</protein>
<evidence type="ECO:0000256" key="5">
    <source>
        <dbReference type="ARBA" id="ARBA00047754"/>
    </source>
</evidence>
<feature type="non-terminal residue" evidence="7">
    <location>
        <position position="56"/>
    </location>
</feature>
<keyword evidence="8" id="KW-1185">Reference proteome</keyword>
<dbReference type="EMBL" id="JACJLT010000521">
    <property type="protein sequence ID" value="MBM6876536.1"/>
    <property type="molecule type" value="Genomic_DNA"/>
</dbReference>
<reference evidence="7 8" key="1">
    <citation type="journal article" date="2021" name="Sci. Rep.">
        <title>The distribution of antibiotic resistance genes in chicken gut microbiota commensals.</title>
        <authorList>
            <person name="Juricova H."/>
            <person name="Matiasovicova J."/>
            <person name="Kubasova T."/>
            <person name="Cejkova D."/>
            <person name="Rychlik I."/>
        </authorList>
    </citation>
    <scope>NUCLEOTIDE SEQUENCE [LARGE SCALE GENOMIC DNA]</scope>
    <source>
        <strain evidence="7 8">An425</strain>
    </source>
</reference>
<evidence type="ECO:0000256" key="2">
    <source>
        <dbReference type="ARBA" id="ARBA00012274"/>
    </source>
</evidence>
<evidence type="ECO:0000256" key="1">
    <source>
        <dbReference type="ARBA" id="ARBA00007405"/>
    </source>
</evidence>
<comment type="caution">
    <text evidence="7">The sequence shown here is derived from an EMBL/GenBank/DDBJ whole genome shotgun (WGS) entry which is preliminary data.</text>
</comment>
<feature type="domain" description="TSCPD" evidence="6">
    <location>
        <begin position="5"/>
        <end position="56"/>
    </location>
</feature>
<gene>
    <name evidence="7" type="ORF">H6A04_13175</name>
</gene>
<dbReference type="Pfam" id="PF12637">
    <property type="entry name" value="TSCPD"/>
    <property type="match status" value="1"/>
</dbReference>
<name>A0ABS2G534_FUSMR</name>
<keyword evidence="4" id="KW-0547">Nucleotide-binding</keyword>
<evidence type="ECO:0000256" key="3">
    <source>
        <dbReference type="ARBA" id="ARBA00022634"/>
    </source>
</evidence>
<sequence length="56" mass="6074">MLLALTGCGKEIDISQKQVRNGIITEIEFCGGCDGNTHGLQNLILGMNKDEVIKKL</sequence>
<comment type="catalytic activity">
    <reaction evidence="5">
        <text>a 2'-deoxyribonucleoside 5'-diphosphate + [thioredoxin]-disulfide + H2O = a ribonucleoside 5'-diphosphate + [thioredoxin]-dithiol</text>
        <dbReference type="Rhea" id="RHEA:23252"/>
        <dbReference type="Rhea" id="RHEA-COMP:10698"/>
        <dbReference type="Rhea" id="RHEA-COMP:10700"/>
        <dbReference type="ChEBI" id="CHEBI:15377"/>
        <dbReference type="ChEBI" id="CHEBI:29950"/>
        <dbReference type="ChEBI" id="CHEBI:50058"/>
        <dbReference type="ChEBI" id="CHEBI:57930"/>
        <dbReference type="ChEBI" id="CHEBI:73316"/>
        <dbReference type="EC" id="1.17.4.1"/>
    </reaction>
</comment>
<evidence type="ECO:0000313" key="8">
    <source>
        <dbReference type="Proteomes" id="UP000728968"/>
    </source>
</evidence>
<evidence type="ECO:0000256" key="4">
    <source>
        <dbReference type="ARBA" id="ARBA00022741"/>
    </source>
</evidence>
<organism evidence="7 8">
    <name type="scientific">Fusobacterium mortiferum</name>
    <dbReference type="NCBI Taxonomy" id="850"/>
    <lineage>
        <taxon>Bacteria</taxon>
        <taxon>Fusobacteriati</taxon>
        <taxon>Fusobacteriota</taxon>
        <taxon>Fusobacteriia</taxon>
        <taxon>Fusobacteriales</taxon>
        <taxon>Fusobacteriaceae</taxon>
        <taxon>Fusobacterium</taxon>
    </lineage>
</organism>
<proteinExistence type="inferred from homology"/>